<dbReference type="SUPFAM" id="SSF53850">
    <property type="entry name" value="Periplasmic binding protein-like II"/>
    <property type="match status" value="1"/>
</dbReference>
<evidence type="ECO:0000256" key="4">
    <source>
        <dbReference type="ARBA" id="ARBA00022729"/>
    </source>
</evidence>
<dbReference type="InterPro" id="IPR023765">
    <property type="entry name" value="SBP_5_CS"/>
</dbReference>
<comment type="similarity">
    <text evidence="2">Belongs to the bacterial solute-binding protein 5 family.</text>
</comment>
<dbReference type="InterPro" id="IPR030678">
    <property type="entry name" value="Peptide/Ni-bd"/>
</dbReference>
<evidence type="ECO:0000256" key="2">
    <source>
        <dbReference type="ARBA" id="ARBA00005695"/>
    </source>
</evidence>
<dbReference type="GO" id="GO:0042597">
    <property type="term" value="C:periplasmic space"/>
    <property type="evidence" value="ECO:0007669"/>
    <property type="project" value="UniProtKB-ARBA"/>
</dbReference>
<dbReference type="Pfam" id="PF00496">
    <property type="entry name" value="SBP_bac_5"/>
    <property type="match status" value="1"/>
</dbReference>
<dbReference type="Gene3D" id="3.40.190.10">
    <property type="entry name" value="Periplasmic binding protein-like II"/>
    <property type="match status" value="2"/>
</dbReference>
<organism evidence="7 8">
    <name type="scientific">Rothia aeria</name>
    <dbReference type="NCBI Taxonomy" id="172042"/>
    <lineage>
        <taxon>Bacteria</taxon>
        <taxon>Bacillati</taxon>
        <taxon>Actinomycetota</taxon>
        <taxon>Actinomycetes</taxon>
        <taxon>Micrococcales</taxon>
        <taxon>Micrococcaceae</taxon>
        <taxon>Rothia</taxon>
    </lineage>
</organism>
<reference evidence="7 8" key="1">
    <citation type="submission" date="2018-12" db="EMBL/GenBank/DDBJ databases">
        <authorList>
            <consortium name="Pathogen Informatics"/>
        </authorList>
    </citation>
    <scope>NUCLEOTIDE SEQUENCE [LARGE SCALE GENOMIC DNA]</scope>
    <source>
        <strain evidence="7 8">NCTC10207</strain>
    </source>
</reference>
<dbReference type="PANTHER" id="PTHR30290:SF9">
    <property type="entry name" value="OLIGOPEPTIDE-BINDING PROTEIN APPA"/>
    <property type="match status" value="1"/>
</dbReference>
<dbReference type="RefSeq" id="WP_126499895.1">
    <property type="nucleotide sequence ID" value="NZ_LR134479.1"/>
</dbReference>
<dbReference type="GO" id="GO:0043190">
    <property type="term" value="C:ATP-binding cassette (ABC) transporter complex"/>
    <property type="evidence" value="ECO:0007669"/>
    <property type="project" value="InterPro"/>
</dbReference>
<dbReference type="PIRSF" id="PIRSF002741">
    <property type="entry name" value="MppA"/>
    <property type="match status" value="1"/>
</dbReference>
<gene>
    <name evidence="7" type="primary">oppA</name>
    <name evidence="7" type="ORF">NCTC10207_00899</name>
</gene>
<feature type="domain" description="Solute-binding protein family 5" evidence="6">
    <location>
        <begin position="89"/>
        <end position="522"/>
    </location>
</feature>
<protein>
    <submittedName>
        <fullName evidence="7">Stage 0 sporulation protein KA</fullName>
    </submittedName>
</protein>
<dbReference type="Gene3D" id="3.10.105.10">
    <property type="entry name" value="Dipeptide-binding Protein, Domain 3"/>
    <property type="match status" value="1"/>
</dbReference>
<keyword evidence="4" id="KW-0732">Signal</keyword>
<dbReference type="PANTHER" id="PTHR30290">
    <property type="entry name" value="PERIPLASMIC BINDING COMPONENT OF ABC TRANSPORTER"/>
    <property type="match status" value="1"/>
</dbReference>
<comment type="subcellular location">
    <subcellularLocation>
        <location evidence="1">Cell membrane</location>
        <topology evidence="1">Lipid-anchor</topology>
    </subcellularLocation>
</comment>
<evidence type="ECO:0000256" key="3">
    <source>
        <dbReference type="ARBA" id="ARBA00022448"/>
    </source>
</evidence>
<dbReference type="AlphaFoldDB" id="A0A7Z9A2H3"/>
<dbReference type="Proteomes" id="UP000282386">
    <property type="component" value="Chromosome"/>
</dbReference>
<dbReference type="GO" id="GO:1904680">
    <property type="term" value="F:peptide transmembrane transporter activity"/>
    <property type="evidence" value="ECO:0007669"/>
    <property type="project" value="TreeGrafter"/>
</dbReference>
<feature type="compositionally biased region" description="Low complexity" evidence="5">
    <location>
        <begin position="551"/>
        <end position="589"/>
    </location>
</feature>
<dbReference type="InterPro" id="IPR039424">
    <property type="entry name" value="SBP_5"/>
</dbReference>
<feature type="region of interest" description="Disordered" evidence="5">
    <location>
        <begin position="538"/>
        <end position="611"/>
    </location>
</feature>
<dbReference type="GO" id="GO:0015833">
    <property type="term" value="P:peptide transport"/>
    <property type="evidence" value="ECO:0007669"/>
    <property type="project" value="TreeGrafter"/>
</dbReference>
<name>A0A7Z9A2H3_9MICC</name>
<feature type="region of interest" description="Disordered" evidence="5">
    <location>
        <begin position="166"/>
        <end position="223"/>
    </location>
</feature>
<evidence type="ECO:0000256" key="5">
    <source>
        <dbReference type="SAM" id="MobiDB-lite"/>
    </source>
</evidence>
<dbReference type="InterPro" id="IPR000914">
    <property type="entry name" value="SBP_5_dom"/>
</dbReference>
<feature type="compositionally biased region" description="Low complexity" evidence="5">
    <location>
        <begin position="171"/>
        <end position="213"/>
    </location>
</feature>
<proteinExistence type="inferred from homology"/>
<accession>A0A7Z9A2H3</accession>
<dbReference type="EMBL" id="LR134479">
    <property type="protein sequence ID" value="VEI22813.1"/>
    <property type="molecule type" value="Genomic_DNA"/>
</dbReference>
<dbReference type="PROSITE" id="PS01040">
    <property type="entry name" value="SBP_BACTERIAL_5"/>
    <property type="match status" value="1"/>
</dbReference>
<evidence type="ECO:0000259" key="6">
    <source>
        <dbReference type="Pfam" id="PF00496"/>
    </source>
</evidence>
<evidence type="ECO:0000313" key="8">
    <source>
        <dbReference type="Proteomes" id="UP000282386"/>
    </source>
</evidence>
<dbReference type="Gene3D" id="3.90.76.10">
    <property type="entry name" value="Dipeptide-binding Protein, Domain 1"/>
    <property type="match status" value="1"/>
</dbReference>
<keyword evidence="3" id="KW-0813">Transport</keyword>
<evidence type="ECO:0000313" key="7">
    <source>
        <dbReference type="EMBL" id="VEI22813.1"/>
    </source>
</evidence>
<sequence length="687" mass="74642">MPTAPLPPTRVSRRDALRLGALLTCGFTLAACDSRKGSGGQDGEHRVFRFAQGAPAVSLDPALAPVTSTTRITSQVLEPLVAANHYTGEPEPALATSWDISDDRRTYTFTLRENVKFSDGAALNTGAVLRNADRWRALATNTDTAHLCVPLFPLYGWGFGTAEKVETKQQSPSATPTPTATGSTSPAESPQPTAEPTASASAEPSASASGAAPHDSTQKEHATYRHQPLLQSVEEREGKIVMTLSRPSLAFLRMLTQPAFGILSPNCLDENSRIKDHPVGTGAFKVQSFEQARTVLVRNEHFKRDNTKVELDEIQFHTLSSSDKRYYSLVASKIDACDQVSRNDLAPLVREGYLTPTRDPFSLVYFDFNLEHPVLKNISVRRAIARAVERGTIVPYYLQGTSDALGYLPALFRTRDEDLLKPYYRRDTGTAQSLLAAANYKNEAIECYYPVDVSLPWMSTPQVIYSQLIGSLIEVGLNIKPVPLGWAEYCEKARSNRAERGMVLGGFYGAYRDPYAFLGPVLAPLLVAQWLNEKDPNRAKSLPQTAQNPVSSATASASPHPQPSASASASASPSASESESASPSASPAEGEQGQPSPTPSPTPTVKPAHIDPAPSLEQIMRDIRDADSAENVEDQRSKYRQVSTLLAQYMPGVPLMNVTSNVALSRDVRGYVTEQNAIEYFTKITVA</sequence>
<evidence type="ECO:0000256" key="1">
    <source>
        <dbReference type="ARBA" id="ARBA00004193"/>
    </source>
</evidence>